<evidence type="ECO:0000256" key="1">
    <source>
        <dbReference type="SAM" id="MobiDB-lite"/>
    </source>
</evidence>
<dbReference type="EMBL" id="JBDPGJ010000005">
    <property type="protein sequence ID" value="MEX0408480.1"/>
    <property type="molecule type" value="Genomic_DNA"/>
</dbReference>
<accession>A0ABV3SNV9</accession>
<dbReference type="Proteomes" id="UP001556692">
    <property type="component" value="Unassembled WGS sequence"/>
</dbReference>
<evidence type="ECO:0000313" key="2">
    <source>
        <dbReference type="EMBL" id="MEX0408480.1"/>
    </source>
</evidence>
<protein>
    <submittedName>
        <fullName evidence="2">Uncharacterized protein</fullName>
    </submittedName>
</protein>
<dbReference type="Gene3D" id="2.60.120.10">
    <property type="entry name" value="Jelly Rolls"/>
    <property type="match status" value="1"/>
</dbReference>
<proteinExistence type="predicted"/>
<name>A0ABV3SNV9_9HYPH</name>
<organism evidence="2 3">
    <name type="scientific">Aquibium pacificus</name>
    <dbReference type="NCBI Taxonomy" id="3153579"/>
    <lineage>
        <taxon>Bacteria</taxon>
        <taxon>Pseudomonadati</taxon>
        <taxon>Pseudomonadota</taxon>
        <taxon>Alphaproteobacteria</taxon>
        <taxon>Hyphomicrobiales</taxon>
        <taxon>Phyllobacteriaceae</taxon>
        <taxon>Aquibium</taxon>
    </lineage>
</organism>
<dbReference type="RefSeq" id="WP_367956344.1">
    <property type="nucleotide sequence ID" value="NZ_JBDPGJ010000005.1"/>
</dbReference>
<feature type="compositionally biased region" description="Low complexity" evidence="1">
    <location>
        <begin position="8"/>
        <end position="21"/>
    </location>
</feature>
<gene>
    <name evidence="2" type="ORF">ABGN05_22730</name>
</gene>
<evidence type="ECO:0000313" key="3">
    <source>
        <dbReference type="Proteomes" id="UP001556692"/>
    </source>
</evidence>
<keyword evidence="3" id="KW-1185">Reference proteome</keyword>
<sequence length="302" mass="33838">MYDKNDPRSALASASPSGPAPTGLIAEPQLGLFYESEPASDDASGRTWYHRGCNFVLSWSDAKAGGRFERSSQPDEYVVLLPEKGKGARITWNGMTTEVPGFSIAFVPPGDSLVETQSDGPLCRLFTVKSADLVALCPNHNAYDQPRTHIPSFQPWPVPPKGWAVRHYSLDVPKEAGRFGRIFRCTTFMVNYLDPQQGPRDVHKLSPHHHDDFEQCSLAVTGSFTHHLRWPWTIDMDDWRADRADHVQSPSSYVIPPPVIHTTRAMDAGFNQLVDIFCPPRFDFSEKRGWVLNADDYPMPAN</sequence>
<dbReference type="InterPro" id="IPR014710">
    <property type="entry name" value="RmlC-like_jellyroll"/>
</dbReference>
<reference evidence="2 3" key="1">
    <citation type="submission" date="2024-05" db="EMBL/GenBank/DDBJ databases">
        <authorList>
            <person name="Jiang F."/>
        </authorList>
    </citation>
    <scope>NUCLEOTIDE SEQUENCE [LARGE SCALE GENOMIC DNA]</scope>
    <source>
        <strain evidence="2 3">LZ166</strain>
    </source>
</reference>
<feature type="region of interest" description="Disordered" evidence="1">
    <location>
        <begin position="1"/>
        <end position="22"/>
    </location>
</feature>
<comment type="caution">
    <text evidence="2">The sequence shown here is derived from an EMBL/GenBank/DDBJ whole genome shotgun (WGS) entry which is preliminary data.</text>
</comment>